<feature type="transmembrane region" description="Helical" evidence="1">
    <location>
        <begin position="138"/>
        <end position="159"/>
    </location>
</feature>
<keyword evidence="1" id="KW-1133">Transmembrane helix</keyword>
<keyword evidence="1" id="KW-0472">Membrane</keyword>
<feature type="transmembrane region" description="Helical" evidence="1">
    <location>
        <begin position="391"/>
        <end position="413"/>
    </location>
</feature>
<organism evidence="2 3">
    <name type="scientific">Mycolicibacterium frederiksbergense</name>
    <dbReference type="NCBI Taxonomy" id="117567"/>
    <lineage>
        <taxon>Bacteria</taxon>
        <taxon>Bacillati</taxon>
        <taxon>Actinomycetota</taxon>
        <taxon>Actinomycetes</taxon>
        <taxon>Mycobacteriales</taxon>
        <taxon>Mycobacteriaceae</taxon>
        <taxon>Mycolicibacterium</taxon>
    </lineage>
</organism>
<name>A0A6H0S9E6_9MYCO</name>
<feature type="transmembrane region" description="Helical" evidence="1">
    <location>
        <begin position="234"/>
        <end position="262"/>
    </location>
</feature>
<feature type="transmembrane region" description="Helical" evidence="1">
    <location>
        <begin position="45"/>
        <end position="69"/>
    </location>
</feature>
<dbReference type="RefSeq" id="WP_168144576.1">
    <property type="nucleotide sequence ID" value="NZ_CBCSDT010000014.1"/>
</dbReference>
<keyword evidence="1" id="KW-0812">Transmembrane</keyword>
<reference evidence="2 3" key="1">
    <citation type="submission" date="2019-04" db="EMBL/GenBank/DDBJ databases">
        <title>Draft, Whole-Genome Sequence of the Anthracene-degrading Mycobacterium frederiksbergense LB501T, Isolated from a Polycyclic Aromatic Hydrocarbon (PAH)-Contaminated Soil.</title>
        <authorList>
            <person name="Augelletti F."/>
        </authorList>
    </citation>
    <scope>NUCLEOTIDE SEQUENCE [LARGE SCALE GENOMIC DNA]</scope>
    <source>
        <strain evidence="2 3">LB 501T</strain>
    </source>
</reference>
<sequence length="433" mass="48550">MRYLLQPVTLCVRYFPQLAACYLLGYLGRTGAIELAARVGYDNDLWASLIMPLAGMARLGSYVAMFLVIRHGIPTLAALPARKARQVDMFATIIVPFFAIYLAWQMFREDWITFLYATLAYKVGGPASATATEIDPRMLPVSTVTLVVIGAAFVVRIVLARYKNRLPAWLLAVQLYLDALWVFLILTFSASRGVTLVINPSAWIAERRIIVWFNETRESVFSHVQLLETVWKGLMWAVGTVFGGAAVPLVWLAVACIVYGAAEKADWHSEVRRRLGGHRAGRWIDPESTRTRLDTRWKRVPGKVRTELREQVGQQIGKFKPIVDSAHVIIAGGVFALSLYVLAYLGLAWLDMSGSYLRTQIGPGYLFRGMAGLLGPHDIMFWLGIWEPIELISHVITEPLRICLVAVTLGWCLDRMRLRDTTTTAPNEPVSLR</sequence>
<dbReference type="AlphaFoldDB" id="A0A6H0S9E6"/>
<gene>
    <name evidence="2" type="ORF">EXE63_27640</name>
</gene>
<keyword evidence="3" id="KW-1185">Reference proteome</keyword>
<evidence type="ECO:0000313" key="2">
    <source>
        <dbReference type="EMBL" id="QIV84232.1"/>
    </source>
</evidence>
<proteinExistence type="predicted"/>
<dbReference type="EMBL" id="CP038799">
    <property type="protein sequence ID" value="QIV84232.1"/>
    <property type="molecule type" value="Genomic_DNA"/>
</dbReference>
<evidence type="ECO:0000256" key="1">
    <source>
        <dbReference type="SAM" id="Phobius"/>
    </source>
</evidence>
<feature type="transmembrane region" description="Helical" evidence="1">
    <location>
        <begin position="89"/>
        <end position="107"/>
    </location>
</feature>
<feature type="transmembrane region" description="Helical" evidence="1">
    <location>
        <begin position="328"/>
        <end position="350"/>
    </location>
</feature>
<feature type="transmembrane region" description="Helical" evidence="1">
    <location>
        <begin position="166"/>
        <end position="190"/>
    </location>
</feature>
<accession>A0A6H0S9E6</accession>
<evidence type="ECO:0000313" key="3">
    <source>
        <dbReference type="Proteomes" id="UP000501849"/>
    </source>
</evidence>
<dbReference type="Proteomes" id="UP000501849">
    <property type="component" value="Chromosome"/>
</dbReference>
<protein>
    <submittedName>
        <fullName evidence="2">Uncharacterized protein</fullName>
    </submittedName>
</protein>
<dbReference type="KEGG" id="mfre:EXE63_27640"/>